<evidence type="ECO:0000256" key="2">
    <source>
        <dbReference type="SAM" id="SignalP"/>
    </source>
</evidence>
<evidence type="ECO:0000313" key="4">
    <source>
        <dbReference type="Proteomes" id="UP000650466"/>
    </source>
</evidence>
<dbReference type="EMBL" id="JACVVD010000002">
    <property type="protein sequence ID" value="MBD0379519.1"/>
    <property type="molecule type" value="Genomic_DNA"/>
</dbReference>
<protein>
    <submittedName>
        <fullName evidence="3">Extracellular solute-binding protein</fullName>
    </submittedName>
</protein>
<dbReference type="PANTHER" id="PTHR43649">
    <property type="entry name" value="ARABINOSE-BINDING PROTEIN-RELATED"/>
    <property type="match status" value="1"/>
</dbReference>
<dbReference type="Gene3D" id="3.40.190.10">
    <property type="entry name" value="Periplasmic binding protein-like II"/>
    <property type="match status" value="2"/>
</dbReference>
<evidence type="ECO:0000256" key="1">
    <source>
        <dbReference type="ARBA" id="ARBA00022729"/>
    </source>
</evidence>
<keyword evidence="4" id="KW-1185">Reference proteome</keyword>
<feature type="chain" id="PRO_5037712409" evidence="2">
    <location>
        <begin position="23"/>
        <end position="508"/>
    </location>
</feature>
<organism evidence="3 4">
    <name type="scientific">Paenibacillus sedimenti</name>
    <dbReference type="NCBI Taxonomy" id="2770274"/>
    <lineage>
        <taxon>Bacteria</taxon>
        <taxon>Bacillati</taxon>
        <taxon>Bacillota</taxon>
        <taxon>Bacilli</taxon>
        <taxon>Bacillales</taxon>
        <taxon>Paenibacillaceae</taxon>
        <taxon>Paenibacillus</taxon>
    </lineage>
</organism>
<evidence type="ECO:0000313" key="3">
    <source>
        <dbReference type="EMBL" id="MBD0379519.1"/>
    </source>
</evidence>
<gene>
    <name evidence="3" type="ORF">ICC18_05280</name>
</gene>
<dbReference type="CDD" id="cd13580">
    <property type="entry name" value="PBP2_AlgQ_like_1"/>
    <property type="match status" value="1"/>
</dbReference>
<dbReference type="AlphaFoldDB" id="A0A926KKM3"/>
<dbReference type="InterPro" id="IPR050490">
    <property type="entry name" value="Bact_solute-bd_prot1"/>
</dbReference>
<sequence>MKRKQVALLIGTALLATTVLSACGNNTDTGGQGAASETKEPDNTPYPITLVVNQVGEVPAKDNDLEKAIKAYTKTDLQIQWIPLAAYDEKVNVMIASSELPKLIKLNYNNPSIISSVKSDLFWEIGPYLKDYKNLSAQNQQFYDNIAVSGKIYGVPLFRDLGRSVVHYRKDWMDALGLKSPKTLDDWYAVIKGMTQGDPDKNGKQDTYGLILSKKYNQEADSMLTRFSVSQGGPNKWKVDNGNFIPEFMTEPFFETMKLFKRLYEEKLINQDFAVVDVTEVNKLYESGRGGINISGGNAQSWQDKVVKVVPSAVIDAAPLEGPNGIKLPSESGNNGFLAIPKSSVKTEAEMKKVLSFVDKLMDPPMATLLVKGIEGKHWADKGEFTEPLDRDADVKEVKPYRDTLPQRGENYNVAKPMKQPDLFNKNKKIGKENEKYVVPNPALNLDSATFSDRGKELDQMITDAETKFIMGKIDEAGWKAEVQKWKAAGGDKIAQEYKESYEKAKKK</sequence>
<accession>A0A926KKM3</accession>
<keyword evidence="1 2" id="KW-0732">Signal</keyword>
<dbReference type="PROSITE" id="PS51257">
    <property type="entry name" value="PROKAR_LIPOPROTEIN"/>
    <property type="match status" value="1"/>
</dbReference>
<dbReference type="SUPFAM" id="SSF53850">
    <property type="entry name" value="Periplasmic binding protein-like II"/>
    <property type="match status" value="1"/>
</dbReference>
<dbReference type="RefSeq" id="WP_188173337.1">
    <property type="nucleotide sequence ID" value="NZ_JACVVD010000002.1"/>
</dbReference>
<dbReference type="Proteomes" id="UP000650466">
    <property type="component" value="Unassembled WGS sequence"/>
</dbReference>
<name>A0A926KKM3_9BACL</name>
<comment type="caution">
    <text evidence="3">The sequence shown here is derived from an EMBL/GenBank/DDBJ whole genome shotgun (WGS) entry which is preliminary data.</text>
</comment>
<feature type="signal peptide" evidence="2">
    <location>
        <begin position="1"/>
        <end position="22"/>
    </location>
</feature>
<reference evidence="3" key="1">
    <citation type="submission" date="2020-09" db="EMBL/GenBank/DDBJ databases">
        <title>Draft Genome Sequence of Paenibacillus sp. WST5.</title>
        <authorList>
            <person name="Bao Z."/>
        </authorList>
    </citation>
    <scope>NUCLEOTIDE SEQUENCE</scope>
    <source>
        <strain evidence="3">WST5</strain>
    </source>
</reference>
<proteinExistence type="predicted"/>
<dbReference type="PANTHER" id="PTHR43649:SF33">
    <property type="entry name" value="POLYGALACTURONAN_RHAMNOGALACTURONAN-BINDING PROTEIN YTCQ"/>
    <property type="match status" value="1"/>
</dbReference>